<evidence type="ECO:0000313" key="2">
    <source>
        <dbReference type="EMBL" id="CAI2370937.1"/>
    </source>
</evidence>
<proteinExistence type="predicted"/>
<name>A0AAD1ULG4_EUPCR</name>
<evidence type="ECO:0000313" key="3">
    <source>
        <dbReference type="Proteomes" id="UP001295684"/>
    </source>
</evidence>
<gene>
    <name evidence="2" type="ORF">ECRASSUSDP1_LOCUS12257</name>
</gene>
<feature type="transmembrane region" description="Helical" evidence="1">
    <location>
        <begin position="416"/>
        <end position="437"/>
    </location>
</feature>
<protein>
    <submittedName>
        <fullName evidence="2">Uncharacterized protein</fullName>
    </submittedName>
</protein>
<keyword evidence="1" id="KW-1133">Transmembrane helix</keyword>
<dbReference type="EMBL" id="CAMPGE010012156">
    <property type="protein sequence ID" value="CAI2370937.1"/>
    <property type="molecule type" value="Genomic_DNA"/>
</dbReference>
<keyword evidence="3" id="KW-1185">Reference proteome</keyword>
<sequence>MGYREDEEGFRSELKEFELRKAWLDECYDDFRRIVERKDIALEMFDLVNAYNVKKDLINLAEKLQKDQISIEITTIAKIITQYSQAPQISSTQKHSREILHTKCLELQKLKSEHSFYKLLIVPSLLLVLLLVSVGCFYPFGTSLGSLDREEDWKRCQDKMQNNNTILKQVTKEDFHESNANETTFDHFKEVIDEKFDKMFQIIRNESKLKNEDDLEIARMIDNSLTDKLGRDPSKLQIEILNEARSLSKILKKDSNKMLKQTLDRIQEQTSYQQLKQIFESLLSQTTSQIQTTVKSNNSKLQKTLQHLENLPKTTYTSEFSKLTQRTNQILNLLKKTSTHTQHSYPDTPSPFFNWLGESLQAVFSFIGSCISGVFEFIRFLTTEVIWTPFGCFVGVVLIFYVFMRTCCSAQKVCRCIKVCLGLMFIIFCLLVAGVIIEDYTKEGHKAYLKEVVRIIDLDKEF</sequence>
<dbReference type="AlphaFoldDB" id="A0AAD1ULG4"/>
<keyword evidence="1" id="KW-0812">Transmembrane</keyword>
<feature type="transmembrane region" description="Helical" evidence="1">
    <location>
        <begin position="119"/>
        <end position="140"/>
    </location>
</feature>
<organism evidence="2 3">
    <name type="scientific">Euplotes crassus</name>
    <dbReference type="NCBI Taxonomy" id="5936"/>
    <lineage>
        <taxon>Eukaryota</taxon>
        <taxon>Sar</taxon>
        <taxon>Alveolata</taxon>
        <taxon>Ciliophora</taxon>
        <taxon>Intramacronucleata</taxon>
        <taxon>Spirotrichea</taxon>
        <taxon>Hypotrichia</taxon>
        <taxon>Euplotida</taxon>
        <taxon>Euplotidae</taxon>
        <taxon>Moneuplotes</taxon>
    </lineage>
</organism>
<reference evidence="2" key="1">
    <citation type="submission" date="2023-07" db="EMBL/GenBank/DDBJ databases">
        <authorList>
            <consortium name="AG Swart"/>
            <person name="Singh M."/>
            <person name="Singh A."/>
            <person name="Seah K."/>
            <person name="Emmerich C."/>
        </authorList>
    </citation>
    <scope>NUCLEOTIDE SEQUENCE</scope>
    <source>
        <strain evidence="2">DP1</strain>
    </source>
</reference>
<accession>A0AAD1ULG4</accession>
<comment type="caution">
    <text evidence="2">The sequence shown here is derived from an EMBL/GenBank/DDBJ whole genome shotgun (WGS) entry which is preliminary data.</text>
</comment>
<feature type="transmembrane region" description="Helical" evidence="1">
    <location>
        <begin position="385"/>
        <end position="404"/>
    </location>
</feature>
<keyword evidence="1" id="KW-0472">Membrane</keyword>
<evidence type="ECO:0000256" key="1">
    <source>
        <dbReference type="SAM" id="Phobius"/>
    </source>
</evidence>
<dbReference type="Proteomes" id="UP001295684">
    <property type="component" value="Unassembled WGS sequence"/>
</dbReference>